<comment type="caution">
    <text evidence="3">The sequence shown here is derived from an EMBL/GenBank/DDBJ whole genome shotgun (WGS) entry which is preliminary data.</text>
</comment>
<dbReference type="AlphaFoldDB" id="A0A9X3A8W8"/>
<dbReference type="EMBL" id="JANUBL010000005">
    <property type="protein sequence ID" value="MCS4122263.1"/>
    <property type="molecule type" value="Genomic_DNA"/>
</dbReference>
<organism evidence="3 4">
    <name type="scientific">Salinibacter ruber</name>
    <dbReference type="NCBI Taxonomy" id="146919"/>
    <lineage>
        <taxon>Bacteria</taxon>
        <taxon>Pseudomonadati</taxon>
        <taxon>Rhodothermota</taxon>
        <taxon>Rhodothermia</taxon>
        <taxon>Rhodothermales</taxon>
        <taxon>Salinibacteraceae</taxon>
        <taxon>Salinibacter</taxon>
    </lineage>
</organism>
<dbReference type="Proteomes" id="UP001155040">
    <property type="component" value="Unassembled WGS sequence"/>
</dbReference>
<evidence type="ECO:0000313" key="4">
    <source>
        <dbReference type="Proteomes" id="UP001155144"/>
    </source>
</evidence>
<accession>A0A9X3A8W8</accession>
<dbReference type="Proteomes" id="UP001155144">
    <property type="component" value="Unassembled WGS sequence"/>
</dbReference>
<evidence type="ECO:0000313" key="3">
    <source>
        <dbReference type="EMBL" id="MCS4122263.1"/>
    </source>
</evidence>
<protein>
    <submittedName>
        <fullName evidence="3">Uncharacterized protein</fullName>
    </submittedName>
</protein>
<dbReference type="EMBL" id="JANUBF010000030">
    <property type="protein sequence ID" value="MCS4037929.1"/>
    <property type="molecule type" value="Genomic_DNA"/>
</dbReference>
<evidence type="ECO:0000313" key="2">
    <source>
        <dbReference type="EMBL" id="MCS4037929.1"/>
    </source>
</evidence>
<name>A0A9X3A8W8_9BACT</name>
<gene>
    <name evidence="3" type="ORF">GGP45_002623</name>
    <name evidence="2" type="ORF">GGQ01_003018</name>
</gene>
<feature type="region of interest" description="Disordered" evidence="1">
    <location>
        <begin position="59"/>
        <end position="91"/>
    </location>
</feature>
<evidence type="ECO:0000256" key="1">
    <source>
        <dbReference type="SAM" id="MobiDB-lite"/>
    </source>
</evidence>
<sequence>MVNRLFGISLLGGHVQCFEHQLGPQMACHRPADDSPTERVEYDRQVQIASVGRHVGDVRHPEFVGPGGREVTIDEVRSRPSPSSSNRRRRPLSAAYAAKAGFFHQASDSLFADADVFGPKLRACPTGPVGASRSVVYLPDSLG</sequence>
<reference evidence="3" key="1">
    <citation type="submission" date="2022-08" db="EMBL/GenBank/DDBJ databases">
        <title>Genomic Encyclopedia of Type Strains, Phase V (KMG-V): Genome sequencing to study the core and pangenomes of soil and plant-associated prokaryotes.</title>
        <authorList>
            <person name="Whitman W."/>
        </authorList>
    </citation>
    <scope>NUCLEOTIDE SEQUENCE</scope>
    <source>
        <strain evidence="2">SP3012</strain>
        <strain evidence="3">SP3026</strain>
    </source>
</reference>
<proteinExistence type="predicted"/>
<dbReference type="AntiFam" id="ANF00009">
    <property type="entry name" value="Shadow ORF (opposite transposase protein)"/>
</dbReference>